<organism evidence="2 3">
    <name type="scientific">Artemisia annua</name>
    <name type="common">Sweet wormwood</name>
    <dbReference type="NCBI Taxonomy" id="35608"/>
    <lineage>
        <taxon>Eukaryota</taxon>
        <taxon>Viridiplantae</taxon>
        <taxon>Streptophyta</taxon>
        <taxon>Embryophyta</taxon>
        <taxon>Tracheophyta</taxon>
        <taxon>Spermatophyta</taxon>
        <taxon>Magnoliopsida</taxon>
        <taxon>eudicotyledons</taxon>
        <taxon>Gunneridae</taxon>
        <taxon>Pentapetalae</taxon>
        <taxon>asterids</taxon>
        <taxon>campanulids</taxon>
        <taxon>Asterales</taxon>
        <taxon>Asteraceae</taxon>
        <taxon>Asteroideae</taxon>
        <taxon>Anthemideae</taxon>
        <taxon>Artemisiinae</taxon>
        <taxon>Artemisia</taxon>
    </lineage>
</organism>
<evidence type="ECO:0000256" key="1">
    <source>
        <dbReference type="SAM" id="MobiDB-lite"/>
    </source>
</evidence>
<accession>A0A2U1MM36</accession>
<name>A0A2U1MM36_ARTAN</name>
<dbReference type="EMBL" id="PKPP01004891">
    <property type="protein sequence ID" value="PWA62318.1"/>
    <property type="molecule type" value="Genomic_DNA"/>
</dbReference>
<reference evidence="2 3" key="1">
    <citation type="journal article" date="2018" name="Mol. Plant">
        <title>The genome of Artemisia annua provides insight into the evolution of Asteraceae family and artemisinin biosynthesis.</title>
        <authorList>
            <person name="Shen Q."/>
            <person name="Zhang L."/>
            <person name="Liao Z."/>
            <person name="Wang S."/>
            <person name="Yan T."/>
            <person name="Shi P."/>
            <person name="Liu M."/>
            <person name="Fu X."/>
            <person name="Pan Q."/>
            <person name="Wang Y."/>
            <person name="Lv Z."/>
            <person name="Lu X."/>
            <person name="Zhang F."/>
            <person name="Jiang W."/>
            <person name="Ma Y."/>
            <person name="Chen M."/>
            <person name="Hao X."/>
            <person name="Li L."/>
            <person name="Tang Y."/>
            <person name="Lv G."/>
            <person name="Zhou Y."/>
            <person name="Sun X."/>
            <person name="Brodelius P.E."/>
            <person name="Rose J.K.C."/>
            <person name="Tang K."/>
        </authorList>
    </citation>
    <scope>NUCLEOTIDE SEQUENCE [LARGE SCALE GENOMIC DNA]</scope>
    <source>
        <strain evidence="3">cv. Huhao1</strain>
        <tissue evidence="2">Leaf</tissue>
    </source>
</reference>
<dbReference type="PANTHER" id="PTHR45786:SF78">
    <property type="entry name" value="ATP-DEPENDENT DNA HELICASE"/>
    <property type="match status" value="1"/>
</dbReference>
<evidence type="ECO:0008006" key="4">
    <source>
        <dbReference type="Google" id="ProtNLM"/>
    </source>
</evidence>
<evidence type="ECO:0000313" key="2">
    <source>
        <dbReference type="EMBL" id="PWA62318.1"/>
    </source>
</evidence>
<feature type="region of interest" description="Disordered" evidence="1">
    <location>
        <begin position="293"/>
        <end position="315"/>
    </location>
</feature>
<feature type="region of interest" description="Disordered" evidence="1">
    <location>
        <begin position="621"/>
        <end position="641"/>
    </location>
</feature>
<evidence type="ECO:0000313" key="3">
    <source>
        <dbReference type="Proteomes" id="UP000245207"/>
    </source>
</evidence>
<keyword evidence="3" id="KW-1185">Reference proteome</keyword>
<dbReference type="OrthoDB" id="1930928at2759"/>
<dbReference type="AlphaFoldDB" id="A0A2U1MM36"/>
<proteinExistence type="predicted"/>
<dbReference type="PANTHER" id="PTHR45786">
    <property type="entry name" value="DNA BINDING PROTEIN-LIKE"/>
    <property type="match status" value="1"/>
</dbReference>
<protein>
    <recommendedName>
        <fullName evidence="4">Helitron helicase-like domain-containing protein</fullName>
    </recommendedName>
</protein>
<sequence length="865" mass="99753">MEHNMVLKHPESAETVPVESEIDSEILNAFAPMDLDSVFNSAQASEDVEPWDPYLTVESFSSLNNPHAWYKINKVRVNYVWTDEKNKKLFIFLLDKDGEKQAAVVPADLVEFYNTRDLIGKVFSLNHFQIAYTDPTEYPRFQNYSLSRCDWVILVNSKTELTEIPLSKHSDFPAYPWIASIRGLCTEKSTKKMLIDTIGRVTRGGLIHHSGSTACELFLRDVTFVSFNFMLEKRKAFSNKDARARQTGKKGKTNSTYFVESSSHINIAPNRVPFGTLHNMLNTNGAPINMPLQTTSPQNTSRNKENITPLQTPRSYRSTSVSTNMIHMVVPYCCPLLIKTTVKLWMVSFIKEINFALYYMYLHHTYVGTTVGLDTTIQKRKQYDKSRYQRLKEKKMADANANMEPHTMEGMTQNLSDFTRETNIDDRPGSSVLLPLFDQEYNQTMDGNDVGVDTTIQKRKQYDKSRYERLKAKKMADANANMEPHTMERMTQNLSDFTRETNIDDRPGSSVLLPLFDQEYNQTMDGNDVGVDTTIQKRKQYDKSRYERLKAKKMADANANMEPHTMERMTQNLSDFTRETNIDDRPGSSVLLPLFDQEYNQTMDGNDVGVDPTIQKRKQYEKDRYQRRKEKQRADANANMEAHTMEGMTQNLSELTRETSIDDPYDFVYDGLPKEHRALKGQPPCVNCGAKRIQYEFPTFCCMDGKTTLKALEIPPALYNLFTSQCELGKMFRKNIRAYNTNFSFASMGVNLDKTYNVRSSGVYTFRVSGGIYHRMDQLVPRDGQPRYLQLYFYDAESELKHRLQWPNLDKEIVKILSRVLAPNPYVQTFRTLGNLGPLDKYRVELNASVKVDQRLYNRPTTSEV</sequence>
<comment type="caution">
    <text evidence="2">The sequence shown here is derived from an EMBL/GenBank/DDBJ whole genome shotgun (WGS) entry which is preliminary data.</text>
</comment>
<dbReference type="Proteomes" id="UP000245207">
    <property type="component" value="Unassembled WGS sequence"/>
</dbReference>
<gene>
    <name evidence="2" type="ORF">CTI12_AA335920</name>
</gene>
<dbReference type="STRING" id="35608.A0A2U1MM36"/>